<organism evidence="7 8">
    <name type="scientific">Aliiroseovarius crassostreae</name>
    <dbReference type="NCBI Taxonomy" id="154981"/>
    <lineage>
        <taxon>Bacteria</taxon>
        <taxon>Pseudomonadati</taxon>
        <taxon>Pseudomonadota</taxon>
        <taxon>Alphaproteobacteria</taxon>
        <taxon>Rhodobacterales</taxon>
        <taxon>Paracoccaceae</taxon>
        <taxon>Aliiroseovarius</taxon>
    </lineage>
</organism>
<dbReference type="CDD" id="cd07185">
    <property type="entry name" value="OmpA_C-like"/>
    <property type="match status" value="1"/>
</dbReference>
<dbReference type="Proteomes" id="UP001057991">
    <property type="component" value="Chromosome"/>
</dbReference>
<accession>A0A9Q9HCL1</accession>
<dbReference type="SUPFAM" id="SSF103088">
    <property type="entry name" value="OmpA-like"/>
    <property type="match status" value="1"/>
</dbReference>
<evidence type="ECO:0000256" key="3">
    <source>
        <dbReference type="ARBA" id="ARBA00023237"/>
    </source>
</evidence>
<evidence type="ECO:0000313" key="8">
    <source>
        <dbReference type="Proteomes" id="UP001057991"/>
    </source>
</evidence>
<evidence type="ECO:0000256" key="2">
    <source>
        <dbReference type="ARBA" id="ARBA00023136"/>
    </source>
</evidence>
<evidence type="ECO:0000256" key="1">
    <source>
        <dbReference type="ARBA" id="ARBA00004442"/>
    </source>
</evidence>
<gene>
    <name evidence="7" type="ORF">K3X48_11870</name>
</gene>
<sequence length="314" mass="33533">MTPTTQAPGKTTISATMIRPVLSLVLALSMALPAAALELPAGAVRTNEITLSPAEFARARFDGTKVPLFTSPGEMQVEAWQIIGNEQTNFQLLTPLLDQLSEQGYQQVFRCQAVSCGGYDFRFEVGKFGAPDLFIDLSAFQYATLRKGDDFVGLLVSHGGTDGFVQISRSQTDSPPTSVSTTPARNQTFGDLGTELNTHGHVVLTEVSFDTGSSTLAAGSNAQLEDLAQFLTNAPNARLALVGHTDAEGSLEGNIALSRKRAASVRARLIEEYGISPTRLQAEGVGYLSPIASNLTAEGRELNRRVEAVLLNTE</sequence>
<dbReference type="GO" id="GO:0009279">
    <property type="term" value="C:cell outer membrane"/>
    <property type="evidence" value="ECO:0007669"/>
    <property type="project" value="UniProtKB-SubCell"/>
</dbReference>
<dbReference type="PROSITE" id="PS51123">
    <property type="entry name" value="OMPA_2"/>
    <property type="match status" value="1"/>
</dbReference>
<evidence type="ECO:0000256" key="5">
    <source>
        <dbReference type="SAM" id="SignalP"/>
    </source>
</evidence>
<dbReference type="InterPro" id="IPR036737">
    <property type="entry name" value="OmpA-like_sf"/>
</dbReference>
<dbReference type="EMBL" id="CP080776">
    <property type="protein sequence ID" value="UWP94895.1"/>
    <property type="molecule type" value="Genomic_DNA"/>
</dbReference>
<feature type="chain" id="PRO_5040462220" evidence="5">
    <location>
        <begin position="37"/>
        <end position="314"/>
    </location>
</feature>
<protein>
    <submittedName>
        <fullName evidence="7">OmpA family protein</fullName>
    </submittedName>
</protein>
<keyword evidence="3" id="KW-0998">Cell outer membrane</keyword>
<dbReference type="RefSeq" id="WP_259805797.1">
    <property type="nucleotide sequence ID" value="NZ_CP080776.1"/>
</dbReference>
<evidence type="ECO:0000313" key="7">
    <source>
        <dbReference type="EMBL" id="UWP94895.1"/>
    </source>
</evidence>
<dbReference type="PANTHER" id="PTHR30329">
    <property type="entry name" value="STATOR ELEMENT OF FLAGELLAR MOTOR COMPLEX"/>
    <property type="match status" value="1"/>
</dbReference>
<name>A0A9Q9HCL1_9RHOB</name>
<dbReference type="PRINTS" id="PR01021">
    <property type="entry name" value="OMPADOMAIN"/>
</dbReference>
<proteinExistence type="predicted"/>
<evidence type="ECO:0000259" key="6">
    <source>
        <dbReference type="PROSITE" id="PS51123"/>
    </source>
</evidence>
<dbReference type="Pfam" id="PF00691">
    <property type="entry name" value="OmpA"/>
    <property type="match status" value="1"/>
</dbReference>
<keyword evidence="5" id="KW-0732">Signal</keyword>
<comment type="subcellular location">
    <subcellularLocation>
        <location evidence="1">Cell outer membrane</location>
    </subcellularLocation>
</comment>
<feature type="signal peptide" evidence="5">
    <location>
        <begin position="1"/>
        <end position="36"/>
    </location>
</feature>
<keyword evidence="2 4" id="KW-0472">Membrane</keyword>
<dbReference type="Gene3D" id="3.30.1330.60">
    <property type="entry name" value="OmpA-like domain"/>
    <property type="match status" value="1"/>
</dbReference>
<dbReference type="PANTHER" id="PTHR30329:SF21">
    <property type="entry name" value="LIPOPROTEIN YIAD-RELATED"/>
    <property type="match status" value="1"/>
</dbReference>
<feature type="domain" description="OmpA-like" evidence="6">
    <location>
        <begin position="196"/>
        <end position="314"/>
    </location>
</feature>
<dbReference type="InterPro" id="IPR006665">
    <property type="entry name" value="OmpA-like"/>
</dbReference>
<dbReference type="InterPro" id="IPR050330">
    <property type="entry name" value="Bact_OuterMem_StrucFunc"/>
</dbReference>
<dbReference type="InterPro" id="IPR006664">
    <property type="entry name" value="OMP_bac"/>
</dbReference>
<reference evidence="7" key="1">
    <citation type="submission" date="2021-08" db="EMBL/GenBank/DDBJ databases">
        <authorList>
            <person name="Nwanade C."/>
            <person name="Wang M."/>
            <person name="Masoudi A."/>
            <person name="Yu Z."/>
            <person name="Liu J."/>
        </authorList>
    </citation>
    <scope>NUCLEOTIDE SEQUENCE</scope>
    <source>
        <strain evidence="7">S056</strain>
    </source>
</reference>
<evidence type="ECO:0000256" key="4">
    <source>
        <dbReference type="PROSITE-ProRule" id="PRU00473"/>
    </source>
</evidence>
<dbReference type="AlphaFoldDB" id="A0A9Q9HCL1"/>